<dbReference type="RefSeq" id="WP_168512041.1">
    <property type="nucleotide sequence ID" value="NZ_JAAXLS010000002.1"/>
</dbReference>
<accession>A0ABX1IYA1</accession>
<dbReference type="Gene3D" id="3.20.20.70">
    <property type="entry name" value="Aldolase class I"/>
    <property type="match status" value="1"/>
</dbReference>
<dbReference type="EC" id="6.4.1.1" evidence="2"/>
<dbReference type="SUPFAM" id="SSF89000">
    <property type="entry name" value="post-HMGL domain-like"/>
    <property type="match status" value="1"/>
</dbReference>
<dbReference type="Pfam" id="PF02436">
    <property type="entry name" value="PYC_OADA"/>
    <property type="match status" value="1"/>
</dbReference>
<dbReference type="PANTHER" id="PTHR43778:SF2">
    <property type="entry name" value="PYRUVATE CARBOXYLASE, MITOCHONDRIAL"/>
    <property type="match status" value="1"/>
</dbReference>
<gene>
    <name evidence="2" type="ORF">HFP15_05365</name>
</gene>
<dbReference type="SUPFAM" id="SSF51569">
    <property type="entry name" value="Aldolase"/>
    <property type="match status" value="1"/>
</dbReference>
<dbReference type="PANTHER" id="PTHR43778">
    <property type="entry name" value="PYRUVATE CARBOXYLASE"/>
    <property type="match status" value="1"/>
</dbReference>
<keyword evidence="2" id="KW-0436">Ligase</keyword>
<dbReference type="GO" id="GO:0004736">
    <property type="term" value="F:pyruvate carboxylase activity"/>
    <property type="evidence" value="ECO:0007669"/>
    <property type="project" value="UniProtKB-EC"/>
</dbReference>
<feature type="domain" description="Pyruvate carboxyltransferase" evidence="1">
    <location>
        <begin position="6"/>
        <end position="267"/>
    </location>
</feature>
<sequence length="497" mass="55608">MTGRRIGFVDVTTRDGHQSLWATRMTNAMILPFASRMDEMGFDWINLEGGAVFDVCVRYLHEDPWERMRLVAERVRRTPVDIMTRGQSLFTFRFFADDVVALALQRIRANGMRRVTIYDALNDIRNLELSVRTARREGLYVCAGLVYTVSPVHTDEYYTGIARELVAQGVDSVFLKDPSGLLTPDRVRTLIPAVKSVLGDVPLELHSHSLSGLAEQCYLEAVPLGVDVIHTASGPLASGASLPPTEYCVQHLTREGFRTDLRLDDLAEMADYFRGVAYRHGFPLGAPRRYDPALYRHQVPGGMISNLRSDLARMNMSQAEDAILEEAEQVRVDLGYPIMVSPFAQFVVTQAMLNVTQGERYRTIPDEIRKYVLGHYGRIAGTVLPKIVDRVLDEAPPGTQLYGGRAGEIIPPALPALREQRGPFDSDDDLLLAAFYSDTELAPLRAARSRRLPAELPPSATSPVKELLRALGQRQDLSRIGIERPGFRLHVTRRARP</sequence>
<protein>
    <submittedName>
        <fullName evidence="2">Pyruvate carboxylase subunit B</fullName>
        <ecNumber evidence="2">6.4.1.1</ecNumber>
    </submittedName>
</protein>
<dbReference type="NCBIfam" id="NF006761">
    <property type="entry name" value="PRK09282.1"/>
    <property type="match status" value="1"/>
</dbReference>
<dbReference type="PROSITE" id="PS50991">
    <property type="entry name" value="PYR_CT"/>
    <property type="match status" value="1"/>
</dbReference>
<dbReference type="InterPro" id="IPR000891">
    <property type="entry name" value="PYR_CT"/>
</dbReference>
<dbReference type="CDD" id="cd07937">
    <property type="entry name" value="DRE_TIM_PC_TC_5S"/>
    <property type="match status" value="1"/>
</dbReference>
<name>A0ABX1IYA1_9PSEU</name>
<comment type="caution">
    <text evidence="2">The sequence shown here is derived from an EMBL/GenBank/DDBJ whole genome shotgun (WGS) entry which is preliminary data.</text>
</comment>
<evidence type="ECO:0000259" key="1">
    <source>
        <dbReference type="PROSITE" id="PS50991"/>
    </source>
</evidence>
<proteinExistence type="predicted"/>
<dbReference type="InterPro" id="IPR055268">
    <property type="entry name" value="PCB-like"/>
</dbReference>
<keyword evidence="2" id="KW-0670">Pyruvate</keyword>
<dbReference type="Proteomes" id="UP000715441">
    <property type="component" value="Unassembled WGS sequence"/>
</dbReference>
<evidence type="ECO:0000313" key="2">
    <source>
        <dbReference type="EMBL" id="NKQ52304.1"/>
    </source>
</evidence>
<dbReference type="InterPro" id="IPR013785">
    <property type="entry name" value="Aldolase_TIM"/>
</dbReference>
<evidence type="ECO:0000313" key="3">
    <source>
        <dbReference type="Proteomes" id="UP000715441"/>
    </source>
</evidence>
<reference evidence="2 3" key="1">
    <citation type="submission" date="2020-04" db="EMBL/GenBank/DDBJ databases">
        <title>Novel species.</title>
        <authorList>
            <person name="Teo W.F.A."/>
            <person name="Lipun K."/>
            <person name="Srisuk N."/>
            <person name="Duangmal K."/>
        </authorList>
    </citation>
    <scope>NUCLEOTIDE SEQUENCE [LARGE SCALE GENOMIC DNA]</scope>
    <source>
        <strain evidence="2 3">K13G38</strain>
    </source>
</reference>
<dbReference type="InterPro" id="IPR003379">
    <property type="entry name" value="Carboxylase_cons_dom"/>
</dbReference>
<organism evidence="2 3">
    <name type="scientific">Amycolatopsis acididurans</name>
    <dbReference type="NCBI Taxonomy" id="2724524"/>
    <lineage>
        <taxon>Bacteria</taxon>
        <taxon>Bacillati</taxon>
        <taxon>Actinomycetota</taxon>
        <taxon>Actinomycetes</taxon>
        <taxon>Pseudonocardiales</taxon>
        <taxon>Pseudonocardiaceae</taxon>
        <taxon>Amycolatopsis</taxon>
    </lineage>
</organism>
<keyword evidence="3" id="KW-1185">Reference proteome</keyword>
<dbReference type="EMBL" id="JAAXLS010000002">
    <property type="protein sequence ID" value="NKQ52304.1"/>
    <property type="molecule type" value="Genomic_DNA"/>
</dbReference>